<evidence type="ECO:0000259" key="7">
    <source>
        <dbReference type="Pfam" id="PF00535"/>
    </source>
</evidence>
<dbReference type="PANTHER" id="PTHR43646">
    <property type="entry name" value="GLYCOSYLTRANSFERASE"/>
    <property type="match status" value="1"/>
</dbReference>
<dbReference type="EMBL" id="JANKJG010000005">
    <property type="protein sequence ID" value="MCR8826686.1"/>
    <property type="molecule type" value="Genomic_DNA"/>
</dbReference>
<comment type="subcellular location">
    <subcellularLocation>
        <location evidence="1">Cell membrane</location>
    </subcellularLocation>
</comment>
<evidence type="ECO:0000313" key="9">
    <source>
        <dbReference type="Proteomes" id="UP001165396"/>
    </source>
</evidence>
<feature type="compositionally biased region" description="Low complexity" evidence="6">
    <location>
        <begin position="309"/>
        <end position="323"/>
    </location>
</feature>
<evidence type="ECO:0000256" key="1">
    <source>
        <dbReference type="ARBA" id="ARBA00004236"/>
    </source>
</evidence>
<proteinExistence type="predicted"/>
<keyword evidence="2" id="KW-1003">Cell membrane</keyword>
<dbReference type="RefSeq" id="WP_258294401.1">
    <property type="nucleotide sequence ID" value="NZ_JANKJG010000005.1"/>
</dbReference>
<comment type="caution">
    <text evidence="8">The sequence shown here is derived from an EMBL/GenBank/DDBJ whole genome shotgun (WGS) entry which is preliminary data.</text>
</comment>
<gene>
    <name evidence="8" type="ORF">NTA49_09070</name>
</gene>
<dbReference type="CDD" id="cd00761">
    <property type="entry name" value="Glyco_tranf_GTA_type"/>
    <property type="match status" value="1"/>
</dbReference>
<keyword evidence="3" id="KW-0328">Glycosyltransferase</keyword>
<dbReference type="InterPro" id="IPR029044">
    <property type="entry name" value="Nucleotide-diphossugar_trans"/>
</dbReference>
<protein>
    <submittedName>
        <fullName evidence="8">Glycosyltransferase family 2 protein</fullName>
    </submittedName>
</protein>
<evidence type="ECO:0000256" key="2">
    <source>
        <dbReference type="ARBA" id="ARBA00022475"/>
    </source>
</evidence>
<evidence type="ECO:0000256" key="6">
    <source>
        <dbReference type="SAM" id="MobiDB-lite"/>
    </source>
</evidence>
<dbReference type="Gene3D" id="3.90.550.10">
    <property type="entry name" value="Spore Coat Polysaccharide Biosynthesis Protein SpsA, Chain A"/>
    <property type="match status" value="1"/>
</dbReference>
<feature type="region of interest" description="Disordered" evidence="6">
    <location>
        <begin position="303"/>
        <end position="334"/>
    </location>
</feature>
<organism evidence="8 9">
    <name type="scientific">Pseudosulfitobacter koreensis</name>
    <dbReference type="NCBI Taxonomy" id="2968472"/>
    <lineage>
        <taxon>Bacteria</taxon>
        <taxon>Pseudomonadati</taxon>
        <taxon>Pseudomonadota</taxon>
        <taxon>Alphaproteobacteria</taxon>
        <taxon>Rhodobacterales</taxon>
        <taxon>Roseobacteraceae</taxon>
        <taxon>Pseudosulfitobacter</taxon>
    </lineage>
</organism>
<dbReference type="PANTHER" id="PTHR43646:SF2">
    <property type="entry name" value="GLYCOSYLTRANSFERASE 2-LIKE DOMAIN-CONTAINING PROTEIN"/>
    <property type="match status" value="1"/>
</dbReference>
<evidence type="ECO:0000256" key="5">
    <source>
        <dbReference type="ARBA" id="ARBA00023136"/>
    </source>
</evidence>
<evidence type="ECO:0000313" key="8">
    <source>
        <dbReference type="EMBL" id="MCR8826686.1"/>
    </source>
</evidence>
<dbReference type="Pfam" id="PF00535">
    <property type="entry name" value="Glycos_transf_2"/>
    <property type="match status" value="1"/>
</dbReference>
<dbReference type="Proteomes" id="UP001165396">
    <property type="component" value="Unassembled WGS sequence"/>
</dbReference>
<evidence type="ECO:0000256" key="4">
    <source>
        <dbReference type="ARBA" id="ARBA00022679"/>
    </source>
</evidence>
<dbReference type="InterPro" id="IPR001173">
    <property type="entry name" value="Glyco_trans_2-like"/>
</dbReference>
<name>A0ABT1Z0S2_9RHOB</name>
<reference evidence="8" key="1">
    <citation type="submission" date="2022-07" db="EMBL/GenBank/DDBJ databases">
        <title>Pseudosulfitobacter sp. strain AP-MA-4, whole genome sequence.</title>
        <authorList>
            <person name="Jiang Y."/>
        </authorList>
    </citation>
    <scope>NUCLEOTIDE SEQUENCE</scope>
    <source>
        <strain evidence="8">AP-MA-4</strain>
    </source>
</reference>
<keyword evidence="4" id="KW-0808">Transferase</keyword>
<accession>A0ABT1Z0S2</accession>
<evidence type="ECO:0000256" key="3">
    <source>
        <dbReference type="ARBA" id="ARBA00022676"/>
    </source>
</evidence>
<keyword evidence="5" id="KW-0472">Membrane</keyword>
<sequence length="334" mass="36098">MRRIDSAIIIPARNEERRIGTCLRSLAPQLGCDTLVVVVANNCTDQTEAAARAALPGPGLLVANLELRADQGVGTARRMGCEMAIRAAPALRSLLTTDADCVVAPDWVARNRQHLNAFDAVCGAVDPMPEERDILRHIPAQDGWKEATYRALVLRFYDAIHPEPHNPLPHHGETPGASLAFGLGAYCAVGGFSDRRTGEDRDLVRRMRHNGMKVGHVADVRVAASCRLTGRAEGGMAQTIKGRLSNPDFRIDDTLPPVRWLLEHAARGTLPVWPPELPPEQCLRPSDLPAQIARLGHVLDHFGQPGTGAEPAQLPATAPAAQGGAMGMRERRLT</sequence>
<keyword evidence="9" id="KW-1185">Reference proteome</keyword>
<dbReference type="SUPFAM" id="SSF53448">
    <property type="entry name" value="Nucleotide-diphospho-sugar transferases"/>
    <property type="match status" value="1"/>
</dbReference>
<feature type="domain" description="Glycosyltransferase 2-like" evidence="7">
    <location>
        <begin position="8"/>
        <end position="137"/>
    </location>
</feature>